<feature type="transmembrane region" description="Helical" evidence="1">
    <location>
        <begin position="12"/>
        <end position="34"/>
    </location>
</feature>
<sequence>MRKLFKNKKGQGLVEYGILVGGIALVALAATAILGHKTTDLIGTVAGALPGAHSEDVGPIVSGQLVATTTQSSGTGLVLAANAGSFSDNLGIDVEGLIVEPGE</sequence>
<accession>A0A517MA21</accession>
<organism evidence="2 3">
    <name type="scientific">Roseimaritima multifibrata</name>
    <dbReference type="NCBI Taxonomy" id="1930274"/>
    <lineage>
        <taxon>Bacteria</taxon>
        <taxon>Pseudomonadati</taxon>
        <taxon>Planctomycetota</taxon>
        <taxon>Planctomycetia</taxon>
        <taxon>Pirellulales</taxon>
        <taxon>Pirellulaceae</taxon>
        <taxon>Roseimaritima</taxon>
    </lineage>
</organism>
<dbReference type="InterPro" id="IPR007166">
    <property type="entry name" value="Class3_signal_pept_motif"/>
</dbReference>
<dbReference type="RefSeq" id="WP_246109677.1">
    <property type="nucleotide sequence ID" value="NZ_CP036262.1"/>
</dbReference>
<dbReference type="Proteomes" id="UP000320672">
    <property type="component" value="Chromosome"/>
</dbReference>
<gene>
    <name evidence="2" type="ORF">FF011L_04470</name>
</gene>
<dbReference type="EMBL" id="CP036262">
    <property type="protein sequence ID" value="QDS91714.1"/>
    <property type="molecule type" value="Genomic_DNA"/>
</dbReference>
<keyword evidence="1" id="KW-0472">Membrane</keyword>
<protein>
    <submittedName>
        <fullName evidence="2">Class III signal peptide</fullName>
    </submittedName>
</protein>
<reference evidence="2 3" key="1">
    <citation type="submission" date="2019-02" db="EMBL/GenBank/DDBJ databases">
        <title>Deep-cultivation of Planctomycetes and their phenomic and genomic characterization uncovers novel biology.</title>
        <authorList>
            <person name="Wiegand S."/>
            <person name="Jogler M."/>
            <person name="Boedeker C."/>
            <person name="Pinto D."/>
            <person name="Vollmers J."/>
            <person name="Rivas-Marin E."/>
            <person name="Kohn T."/>
            <person name="Peeters S.H."/>
            <person name="Heuer A."/>
            <person name="Rast P."/>
            <person name="Oberbeckmann S."/>
            <person name="Bunk B."/>
            <person name="Jeske O."/>
            <person name="Meyerdierks A."/>
            <person name="Storesund J.E."/>
            <person name="Kallscheuer N."/>
            <person name="Luecker S."/>
            <person name="Lage O.M."/>
            <person name="Pohl T."/>
            <person name="Merkel B.J."/>
            <person name="Hornburger P."/>
            <person name="Mueller R.-W."/>
            <person name="Bruemmer F."/>
            <person name="Labrenz M."/>
            <person name="Spormann A.M."/>
            <person name="Op den Camp H."/>
            <person name="Overmann J."/>
            <person name="Amann R."/>
            <person name="Jetten M.S.M."/>
            <person name="Mascher T."/>
            <person name="Medema M.H."/>
            <person name="Devos D.P."/>
            <person name="Kaster A.-K."/>
            <person name="Ovreas L."/>
            <person name="Rohde M."/>
            <person name="Galperin M.Y."/>
            <person name="Jogler C."/>
        </authorList>
    </citation>
    <scope>NUCLEOTIDE SEQUENCE [LARGE SCALE GENOMIC DNA]</scope>
    <source>
        <strain evidence="2 3">FF011L</strain>
    </source>
</reference>
<dbReference type="KEGG" id="rml:FF011L_04470"/>
<keyword evidence="1" id="KW-0812">Transmembrane</keyword>
<evidence type="ECO:0000256" key="1">
    <source>
        <dbReference type="SAM" id="Phobius"/>
    </source>
</evidence>
<dbReference type="AlphaFoldDB" id="A0A517MA21"/>
<evidence type="ECO:0000313" key="3">
    <source>
        <dbReference type="Proteomes" id="UP000320672"/>
    </source>
</evidence>
<evidence type="ECO:0000313" key="2">
    <source>
        <dbReference type="EMBL" id="QDS91714.1"/>
    </source>
</evidence>
<name>A0A517MA21_9BACT</name>
<dbReference type="Pfam" id="PF04021">
    <property type="entry name" value="Class_IIIsignal"/>
    <property type="match status" value="1"/>
</dbReference>
<proteinExistence type="predicted"/>
<keyword evidence="3" id="KW-1185">Reference proteome</keyword>
<keyword evidence="1" id="KW-1133">Transmembrane helix</keyword>